<protein>
    <submittedName>
        <fullName evidence="1">Uncharacterized protein</fullName>
    </submittedName>
</protein>
<reference evidence="1 2" key="1">
    <citation type="journal article" date="2010" name="Stand. Genomic Sci.">
        <title>Complete genome sequence of Ilyobacter polytropus type strain (CuHbu1).</title>
        <authorList>
            <person name="Sikorski J."/>
            <person name="Chertkov O."/>
            <person name="Lapidus A."/>
            <person name="Nolan M."/>
            <person name="Lucas S."/>
            <person name="Del Rio T.G."/>
            <person name="Tice H."/>
            <person name="Cheng J.F."/>
            <person name="Tapia R."/>
            <person name="Han C."/>
            <person name="Goodwin L."/>
            <person name="Pitluck S."/>
            <person name="Liolios K."/>
            <person name="Ivanova N."/>
            <person name="Mavromatis K."/>
            <person name="Mikhailova N."/>
            <person name="Pati A."/>
            <person name="Chen A."/>
            <person name="Palaniappan K."/>
            <person name="Land M."/>
            <person name="Hauser L."/>
            <person name="Chang Y.J."/>
            <person name="Jeffries C.D."/>
            <person name="Brambilla E."/>
            <person name="Yasawong M."/>
            <person name="Rohde M."/>
            <person name="Pukall R."/>
            <person name="Spring S."/>
            <person name="Goker M."/>
            <person name="Woyke T."/>
            <person name="Bristow J."/>
            <person name="Eisen J.A."/>
            <person name="Markowitz V."/>
            <person name="Hugenholtz P."/>
            <person name="Kyrpides N.C."/>
            <person name="Klenk H.P."/>
        </authorList>
    </citation>
    <scope>NUCLEOTIDE SEQUENCE [LARGE SCALE GENOMIC DNA]</scope>
    <source>
        <strain evidence="2">ATCC 51220 / DSM 2926 / LMG 16218 / CuHBu1</strain>
        <plasmid evidence="2">pILYOP01</plasmid>
    </source>
</reference>
<evidence type="ECO:0000313" key="1">
    <source>
        <dbReference type="EMBL" id="ADO84496.1"/>
    </source>
</evidence>
<dbReference type="OrthoDB" id="92308at2"/>
<geneLocation type="plasmid" evidence="1 2">
    <name>pILYOP01</name>
</geneLocation>
<dbReference type="KEGG" id="ipo:Ilyop_2741"/>
<keyword evidence="2" id="KW-1185">Reference proteome</keyword>
<sequence length="210" mass="24814">MLKVFNTRVYGLEESIIAGGYPMRADEITEWSDDEVQLTEKDVSRAIKLGTVPTGSGHDNFLKGIVVQYDVRYPNYWTPQFQRYSFHDIVSSNSKMHRMTKMNLKECCNKYVDDIVIENLQKWVDIYNSFEAGMNEIRIEGKAYSKYEIFMKVISNAPLGFEQTMRVTSNYLQLKTIYLQRRHHKLKEDWGSFCEWCETLPHFKEFCLKK</sequence>
<proteinExistence type="predicted"/>
<dbReference type="EMBL" id="CP002282">
    <property type="protein sequence ID" value="ADO84496.1"/>
    <property type="molecule type" value="Genomic_DNA"/>
</dbReference>
<organism evidence="1 2">
    <name type="scientific">Ilyobacter polytropus (strain ATCC 51220 / DSM 2926 / LMG 16218 / CuHBu1)</name>
    <dbReference type="NCBI Taxonomy" id="572544"/>
    <lineage>
        <taxon>Bacteria</taxon>
        <taxon>Fusobacteriati</taxon>
        <taxon>Fusobacteriota</taxon>
        <taxon>Fusobacteriia</taxon>
        <taxon>Fusobacteriales</taxon>
        <taxon>Fusobacteriaceae</taxon>
        <taxon>Ilyobacter</taxon>
    </lineage>
</organism>
<dbReference type="HOGENOM" id="CLU_060719_0_0_0"/>
<gene>
    <name evidence="1" type="ordered locus">Ilyop_2741</name>
</gene>
<name>E3HD20_ILYPC</name>
<evidence type="ECO:0000313" key="2">
    <source>
        <dbReference type="Proteomes" id="UP000006875"/>
    </source>
</evidence>
<dbReference type="Proteomes" id="UP000006875">
    <property type="component" value="Plasmid pILYOP01"/>
</dbReference>
<dbReference type="AlphaFoldDB" id="E3HD20"/>
<keyword evidence="1" id="KW-0614">Plasmid</keyword>
<dbReference type="RefSeq" id="WP_013389149.1">
    <property type="nucleotide sequence ID" value="NC_014633.1"/>
</dbReference>
<accession>E3HD20</accession>